<keyword evidence="3" id="KW-1029">Fimbrium biogenesis</keyword>
<dbReference type="InterPro" id="IPR016147">
    <property type="entry name" value="Pili_assmbl_chaperone_N"/>
</dbReference>
<dbReference type="Proteomes" id="UP001499994">
    <property type="component" value="Unassembled WGS sequence"/>
</dbReference>
<dbReference type="Gene3D" id="2.60.40.10">
    <property type="entry name" value="Immunoglobulins"/>
    <property type="match status" value="1"/>
</dbReference>
<keyword evidence="10" id="KW-1185">Reference proteome</keyword>
<comment type="caution">
    <text evidence="9">The sequence shown here is derived from an EMBL/GenBank/DDBJ whole genome shotgun (WGS) entry which is preliminary data.</text>
</comment>
<evidence type="ECO:0000259" key="7">
    <source>
        <dbReference type="Pfam" id="PF00345"/>
    </source>
</evidence>
<feature type="chain" id="PRO_5045628008" description="Probable fimbrial chaperone EcpB" evidence="6">
    <location>
        <begin position="21"/>
        <end position="233"/>
    </location>
</feature>
<keyword evidence="4 6" id="KW-0732">Signal</keyword>
<evidence type="ECO:0000256" key="4">
    <source>
        <dbReference type="ARBA" id="ARBA00022729"/>
    </source>
</evidence>
<evidence type="ECO:0000256" key="5">
    <source>
        <dbReference type="ARBA" id="ARBA00023186"/>
    </source>
</evidence>
<name>A0ABP7M6P1_9GAMM</name>
<dbReference type="Pfam" id="PF18649">
    <property type="entry name" value="EcpB_C"/>
    <property type="match status" value="1"/>
</dbReference>
<feature type="domain" description="EcpB C-terminal" evidence="8">
    <location>
        <begin position="153"/>
        <end position="231"/>
    </location>
</feature>
<dbReference type="SUPFAM" id="SSF49354">
    <property type="entry name" value="PapD-like"/>
    <property type="match status" value="1"/>
</dbReference>
<dbReference type="RefSeq" id="WP_279026012.1">
    <property type="nucleotide sequence ID" value="NZ_BAABDG010000018.1"/>
</dbReference>
<sequence>MKKIHLVISFPLFFSQFSSAIDVGDPTFFVESNQKIAGKIIKNSVNESRFLKVSVQRVSSPLKGGIVISPESKDELLAAPPVAILQPNAEDTIRFFYNGPADGKERYYRVIWDESPLSTDDDLSTSNKVVQAMPHVRVSTIMVVRPRNVKWDAKYTNGVIMNTGNTSLKTIYYGECTSKGLELLKRRHREKDNTCKEVDYILPGNTSHPELVNIFANKAVGGVWEDGQFIKLN</sequence>
<feature type="domain" description="Pili assembly chaperone N-terminal" evidence="7">
    <location>
        <begin position="70"/>
        <end position="149"/>
    </location>
</feature>
<evidence type="ECO:0000256" key="6">
    <source>
        <dbReference type="SAM" id="SignalP"/>
    </source>
</evidence>
<dbReference type="EMBL" id="BAABDG010000018">
    <property type="protein sequence ID" value="GAA3916380.1"/>
    <property type="molecule type" value="Genomic_DNA"/>
</dbReference>
<proteinExistence type="inferred from homology"/>
<reference evidence="10" key="1">
    <citation type="journal article" date="2019" name="Int. J. Syst. Evol. Microbiol.">
        <title>The Global Catalogue of Microorganisms (GCM) 10K type strain sequencing project: providing services to taxonomists for standard genome sequencing and annotation.</title>
        <authorList>
            <consortium name="The Broad Institute Genomics Platform"/>
            <consortium name="The Broad Institute Genome Sequencing Center for Infectious Disease"/>
            <person name="Wu L."/>
            <person name="Ma J."/>
        </authorList>
    </citation>
    <scope>NUCLEOTIDE SEQUENCE [LARGE SCALE GENOMIC DNA]</scope>
    <source>
        <strain evidence="10">JCM 17201</strain>
    </source>
</reference>
<organism evidence="9 10">
    <name type="scientific">Gibbsiella dentisursi</name>
    <dbReference type="NCBI Taxonomy" id="796890"/>
    <lineage>
        <taxon>Bacteria</taxon>
        <taxon>Pseudomonadati</taxon>
        <taxon>Pseudomonadota</taxon>
        <taxon>Gammaproteobacteria</taxon>
        <taxon>Enterobacterales</taxon>
        <taxon>Yersiniaceae</taxon>
        <taxon>Gibbsiella</taxon>
    </lineage>
</organism>
<gene>
    <name evidence="9" type="ORF">GCM10022405_46810</name>
</gene>
<accession>A0ABP7M6P1</accession>
<evidence type="ECO:0000259" key="8">
    <source>
        <dbReference type="Pfam" id="PF18649"/>
    </source>
</evidence>
<evidence type="ECO:0000256" key="2">
    <source>
        <dbReference type="ARBA" id="ARBA00014241"/>
    </source>
</evidence>
<evidence type="ECO:0000256" key="3">
    <source>
        <dbReference type="ARBA" id="ARBA00022558"/>
    </source>
</evidence>
<keyword evidence="5" id="KW-0143">Chaperone</keyword>
<dbReference type="InterPro" id="IPR040695">
    <property type="entry name" value="EcpB_C"/>
</dbReference>
<comment type="similarity">
    <text evidence="1">Belongs to the EcpB/EcpE family.</text>
</comment>
<protein>
    <recommendedName>
        <fullName evidence="2">Probable fimbrial chaperone EcpB</fullName>
    </recommendedName>
</protein>
<feature type="signal peptide" evidence="6">
    <location>
        <begin position="1"/>
        <end position="20"/>
    </location>
</feature>
<dbReference type="InterPro" id="IPR013783">
    <property type="entry name" value="Ig-like_fold"/>
</dbReference>
<evidence type="ECO:0000313" key="10">
    <source>
        <dbReference type="Proteomes" id="UP001499994"/>
    </source>
</evidence>
<dbReference type="Pfam" id="PF00345">
    <property type="entry name" value="PapD_N"/>
    <property type="match status" value="1"/>
</dbReference>
<evidence type="ECO:0000256" key="1">
    <source>
        <dbReference type="ARBA" id="ARBA00009408"/>
    </source>
</evidence>
<dbReference type="InterPro" id="IPR008962">
    <property type="entry name" value="PapD-like_sf"/>
</dbReference>
<evidence type="ECO:0000313" key="9">
    <source>
        <dbReference type="EMBL" id="GAA3916380.1"/>
    </source>
</evidence>